<keyword evidence="5" id="KW-0472">Membrane</keyword>
<keyword evidence="3" id="KW-0175">Coiled coil</keyword>
<evidence type="ECO:0000256" key="4">
    <source>
        <dbReference type="ARBA" id="ARBA00023172"/>
    </source>
</evidence>
<gene>
    <name evidence="6" type="ORF">A2153_00500</name>
</gene>
<dbReference type="AlphaFoldDB" id="A0A1F5YHR3"/>
<evidence type="ECO:0000313" key="7">
    <source>
        <dbReference type="Proteomes" id="UP000177396"/>
    </source>
</evidence>
<evidence type="ECO:0000256" key="5">
    <source>
        <dbReference type="SAM" id="Phobius"/>
    </source>
</evidence>
<evidence type="ECO:0000256" key="2">
    <source>
        <dbReference type="ARBA" id="ARBA00009840"/>
    </source>
</evidence>
<evidence type="ECO:0008006" key="8">
    <source>
        <dbReference type="Google" id="ProtNLM"/>
    </source>
</evidence>
<keyword evidence="4" id="KW-0233">DNA recombination</keyword>
<organism evidence="6 7">
    <name type="scientific">Candidatus Gottesmanbacteria bacterium RBG_16_38_7b</name>
    <dbReference type="NCBI Taxonomy" id="1798372"/>
    <lineage>
        <taxon>Bacteria</taxon>
        <taxon>Candidatus Gottesmaniibacteriota</taxon>
    </lineage>
</organism>
<dbReference type="PANTHER" id="PTHR30563:SF0">
    <property type="entry name" value="DNA RECOMBINATION PROTEIN RMUC"/>
    <property type="match status" value="1"/>
</dbReference>
<reference evidence="6 7" key="1">
    <citation type="journal article" date="2016" name="Nat. Commun.">
        <title>Thousands of microbial genomes shed light on interconnected biogeochemical processes in an aquifer system.</title>
        <authorList>
            <person name="Anantharaman K."/>
            <person name="Brown C.T."/>
            <person name="Hug L.A."/>
            <person name="Sharon I."/>
            <person name="Castelle C.J."/>
            <person name="Probst A.J."/>
            <person name="Thomas B.C."/>
            <person name="Singh A."/>
            <person name="Wilkins M.J."/>
            <person name="Karaoz U."/>
            <person name="Brodie E.L."/>
            <person name="Williams K.H."/>
            <person name="Hubbard S.S."/>
            <person name="Banfield J.F."/>
        </authorList>
    </citation>
    <scope>NUCLEOTIDE SEQUENCE [LARGE SCALE GENOMIC DNA]</scope>
</reference>
<dbReference type="GO" id="GO:0006310">
    <property type="term" value="P:DNA recombination"/>
    <property type="evidence" value="ECO:0007669"/>
    <property type="project" value="UniProtKB-KW"/>
</dbReference>
<comment type="similarity">
    <text evidence="2">Belongs to the RmuC family.</text>
</comment>
<accession>A0A1F5YHR3</accession>
<evidence type="ECO:0000313" key="6">
    <source>
        <dbReference type="EMBL" id="OGF99684.1"/>
    </source>
</evidence>
<evidence type="ECO:0000256" key="1">
    <source>
        <dbReference type="ARBA" id="ARBA00003416"/>
    </source>
</evidence>
<keyword evidence="5" id="KW-0812">Transmembrane</keyword>
<comment type="caution">
    <text evidence="6">The sequence shown here is derived from an EMBL/GenBank/DDBJ whole genome shotgun (WGS) entry which is preliminary data.</text>
</comment>
<dbReference type="InterPro" id="IPR003798">
    <property type="entry name" value="DNA_recombination_RmuC"/>
</dbReference>
<feature type="transmembrane region" description="Helical" evidence="5">
    <location>
        <begin position="6"/>
        <end position="23"/>
    </location>
</feature>
<name>A0A1F5YHR3_9BACT</name>
<protein>
    <recommendedName>
        <fullName evidence="8">DNA recombination protein RmuC</fullName>
    </recommendedName>
</protein>
<dbReference type="EMBL" id="MFJB01000054">
    <property type="protein sequence ID" value="OGF99684.1"/>
    <property type="molecule type" value="Genomic_DNA"/>
</dbReference>
<dbReference type="Pfam" id="PF02646">
    <property type="entry name" value="RmuC"/>
    <property type="match status" value="1"/>
</dbReference>
<proteinExistence type="inferred from homology"/>
<keyword evidence="5" id="KW-1133">Transmembrane helix</keyword>
<sequence>MSNELIILLFAIFFSLFILVFLIRRNRPSQELLEWLKSTNQRLDTQNKNIISTLEQSTRTLNQRLDTAARFIMDVKQNIGEMSEIGRSMKELEDFLKSPKLRGNLGEQVLKELLSQMLPKNSFYLQYAFKNGVIVDAAIKTSNGIIPIDSKFPLENFRKMLKAENDTEKKAAVKIFVTDVKKHIDDISKKYILVSEGTIDYALMYLPSEAIYYEIVNNQDLFDYANQKRIMPVSPVTFYAYLRAVLMSFEGQKIEVKARQILQMLRSIQKDYSNLEESLLLLSKHLNNAYNQMSQVNKNATHLGQKISSSHLLPDS</sequence>
<evidence type="ECO:0000256" key="3">
    <source>
        <dbReference type="ARBA" id="ARBA00023054"/>
    </source>
</evidence>
<dbReference type="PANTHER" id="PTHR30563">
    <property type="entry name" value="DNA RECOMBINATION PROTEIN RMUC"/>
    <property type="match status" value="1"/>
</dbReference>
<comment type="function">
    <text evidence="1">Involved in DNA recombination.</text>
</comment>
<dbReference type="Proteomes" id="UP000177396">
    <property type="component" value="Unassembled WGS sequence"/>
</dbReference>